<accession>A0A2R4BNW9</accession>
<dbReference type="EMBL" id="CP028339">
    <property type="protein sequence ID" value="AVR89031.1"/>
    <property type="molecule type" value="Genomic_DNA"/>
</dbReference>
<dbReference type="AlphaFoldDB" id="A0A2R4BNW9"/>
<organism evidence="1 2">
    <name type="scientific">Thauera aromatica K172</name>
    <dbReference type="NCBI Taxonomy" id="44139"/>
    <lineage>
        <taxon>Bacteria</taxon>
        <taxon>Pseudomonadati</taxon>
        <taxon>Pseudomonadota</taxon>
        <taxon>Betaproteobacteria</taxon>
        <taxon>Rhodocyclales</taxon>
        <taxon>Zoogloeaceae</taxon>
        <taxon>Thauera</taxon>
    </lineage>
</organism>
<gene>
    <name evidence="1" type="ORF">Tharo_2128</name>
</gene>
<sequence>MKKDSYRQLLLHPNWQKKRLEIMSRDQFSCVQCGENEKTLNVHHLYYESSKAPWEYPSSALVTLCATCHEDEHETRGEYETGLIRELRSLGLLAGDVGTIRNLVASLRASCGQEKAKESLDAILEAMAWSVCEPVVIDELVFIAKEYVSKRLAQIERAYSHKDGSEAT</sequence>
<protein>
    <recommendedName>
        <fullName evidence="3">HNH endonuclease</fullName>
    </recommendedName>
</protein>
<evidence type="ECO:0000313" key="1">
    <source>
        <dbReference type="EMBL" id="AVR89031.1"/>
    </source>
</evidence>
<dbReference type="KEGG" id="tak:Tharo_2128"/>
<dbReference type="Proteomes" id="UP000241885">
    <property type="component" value="Chromosome"/>
</dbReference>
<proteinExistence type="predicted"/>
<reference evidence="1 2" key="1">
    <citation type="submission" date="2018-03" db="EMBL/GenBank/DDBJ databases">
        <title>Complete genome sequence of Thauera aromatica, a model organism for studying aromatic compound degradation under denitrifying conditions.</title>
        <authorList>
            <person name="Lo H.-Y."/>
            <person name="Goris T."/>
            <person name="Boll M."/>
            <person name="Mueller J.A."/>
        </authorList>
    </citation>
    <scope>NUCLEOTIDE SEQUENCE [LARGE SCALE GENOMIC DNA]</scope>
    <source>
        <strain evidence="1 2">K172</strain>
    </source>
</reference>
<keyword evidence="2" id="KW-1185">Reference proteome</keyword>
<name>A0A2R4BNW9_THAAR</name>
<evidence type="ECO:0008006" key="3">
    <source>
        <dbReference type="Google" id="ProtNLM"/>
    </source>
</evidence>
<dbReference type="RefSeq" id="WP_211309597.1">
    <property type="nucleotide sequence ID" value="NZ_CP028339.1"/>
</dbReference>
<evidence type="ECO:0000313" key="2">
    <source>
        <dbReference type="Proteomes" id="UP000241885"/>
    </source>
</evidence>